<evidence type="ECO:0000256" key="1">
    <source>
        <dbReference type="SAM" id="MobiDB-lite"/>
    </source>
</evidence>
<feature type="chain" id="PRO_5020896968" description="DUF4148 domain-containing protein" evidence="2">
    <location>
        <begin position="20"/>
        <end position="143"/>
    </location>
</feature>
<keyword evidence="2" id="KW-0732">Signal</keyword>
<evidence type="ECO:0000313" key="3">
    <source>
        <dbReference type="EMBL" id="TKC64059.1"/>
    </source>
</evidence>
<dbReference type="RefSeq" id="WP_136879597.1">
    <property type="nucleotide sequence ID" value="NZ_SWDX01000002.1"/>
</dbReference>
<dbReference type="AlphaFoldDB" id="A0A4U1GKY2"/>
<feature type="region of interest" description="Disordered" evidence="1">
    <location>
        <begin position="94"/>
        <end position="143"/>
    </location>
</feature>
<comment type="caution">
    <text evidence="3">The sequence shown here is derived from an EMBL/GenBank/DDBJ whole genome shotgun (WGS) entry which is preliminary data.</text>
</comment>
<reference evidence="3 4" key="1">
    <citation type="submission" date="2019-04" db="EMBL/GenBank/DDBJ databases">
        <title>Pedobacter sp. RP-1-16 sp. nov., isolated from Arctic soil.</title>
        <authorList>
            <person name="Dahal R.H."/>
            <person name="Kim D.-U."/>
        </authorList>
    </citation>
    <scope>NUCLEOTIDE SEQUENCE [LARGE SCALE GENOMIC DNA]</scope>
    <source>
        <strain evidence="3 4">RP-1-16</strain>
    </source>
</reference>
<dbReference type="Proteomes" id="UP000309594">
    <property type="component" value="Unassembled WGS sequence"/>
</dbReference>
<protein>
    <recommendedName>
        <fullName evidence="5">DUF4148 domain-containing protein</fullName>
    </recommendedName>
</protein>
<evidence type="ECO:0000256" key="2">
    <source>
        <dbReference type="SAM" id="SignalP"/>
    </source>
</evidence>
<name>A0A4U1GKY2_9SPHI</name>
<gene>
    <name evidence="3" type="ORF">FBD94_06880</name>
</gene>
<dbReference type="EMBL" id="SWDX01000002">
    <property type="protein sequence ID" value="TKC64059.1"/>
    <property type="molecule type" value="Genomic_DNA"/>
</dbReference>
<proteinExistence type="predicted"/>
<organism evidence="3 4">
    <name type="scientific">Pedobacter hiemivivus</name>
    <dbReference type="NCBI Taxonomy" id="2530454"/>
    <lineage>
        <taxon>Bacteria</taxon>
        <taxon>Pseudomonadati</taxon>
        <taxon>Bacteroidota</taxon>
        <taxon>Sphingobacteriia</taxon>
        <taxon>Sphingobacteriales</taxon>
        <taxon>Sphingobacteriaceae</taxon>
        <taxon>Pedobacter</taxon>
    </lineage>
</organism>
<evidence type="ECO:0000313" key="4">
    <source>
        <dbReference type="Proteomes" id="UP000309594"/>
    </source>
</evidence>
<sequence>MKSILSAFILSLIGAVAIAQSPVQKQSQTPVQAQNQPAIPDQAVSSVGKLTGGATGGAAAASYAATGKVIAPTTNPIDSIKNAAERRRVEVLKSNKTGDPNAIAVNPLYTPTGHSGENPMHNPALRAINESGVSVKSNTKPKK</sequence>
<feature type="compositionally biased region" description="Polar residues" evidence="1">
    <location>
        <begin position="131"/>
        <end position="143"/>
    </location>
</feature>
<evidence type="ECO:0008006" key="5">
    <source>
        <dbReference type="Google" id="ProtNLM"/>
    </source>
</evidence>
<feature type="signal peptide" evidence="2">
    <location>
        <begin position="1"/>
        <end position="19"/>
    </location>
</feature>
<accession>A0A4U1GKY2</accession>